<comment type="caution">
    <text evidence="2">The sequence shown here is derived from an EMBL/GenBank/DDBJ whole genome shotgun (WGS) entry which is preliminary data.</text>
</comment>
<protein>
    <submittedName>
        <fullName evidence="2">Uncharacterized protein</fullName>
    </submittedName>
</protein>
<evidence type="ECO:0000256" key="1">
    <source>
        <dbReference type="SAM" id="MobiDB-lite"/>
    </source>
</evidence>
<dbReference type="Gene3D" id="3.80.10.10">
    <property type="entry name" value="Ribonuclease Inhibitor"/>
    <property type="match status" value="1"/>
</dbReference>
<dbReference type="OrthoDB" id="5384871at2759"/>
<feature type="region of interest" description="Disordered" evidence="1">
    <location>
        <begin position="1"/>
        <end position="36"/>
    </location>
</feature>
<dbReference type="SUPFAM" id="SSF52047">
    <property type="entry name" value="RNI-like"/>
    <property type="match status" value="1"/>
</dbReference>
<keyword evidence="3" id="KW-1185">Reference proteome</keyword>
<dbReference type="Proteomes" id="UP000664534">
    <property type="component" value="Unassembled WGS sequence"/>
</dbReference>
<dbReference type="EMBL" id="CAJPDT010000021">
    <property type="protein sequence ID" value="CAF9918749.1"/>
    <property type="molecule type" value="Genomic_DNA"/>
</dbReference>
<reference evidence="2" key="1">
    <citation type="submission" date="2021-03" db="EMBL/GenBank/DDBJ databases">
        <authorList>
            <person name="Tagirdzhanova G."/>
        </authorList>
    </citation>
    <scope>NUCLEOTIDE SEQUENCE</scope>
</reference>
<evidence type="ECO:0000313" key="3">
    <source>
        <dbReference type="Proteomes" id="UP000664534"/>
    </source>
</evidence>
<gene>
    <name evidence="2" type="ORF">IMSHALPRED_004400</name>
</gene>
<feature type="compositionally biased region" description="Acidic residues" evidence="1">
    <location>
        <begin position="15"/>
        <end position="34"/>
    </location>
</feature>
<name>A0A8H3F824_9LECA</name>
<accession>A0A8H3F824</accession>
<dbReference type="AlphaFoldDB" id="A0A8H3F824"/>
<sequence>MHHDELGAPTRSCDYDDDDTGIRDDDEQWTDQEDGFGQKHYQPRVLNILLRFLINKVPNECLQTFRISEKTLKLVARRHGHSLTTLQINNCNLDRPSEFDFFALTTLDAGDMIQDVQFSWEVRAEAKSYKSLTHLKIGYETTVARSYLGWRDPLAMSAANDFTWSVHDEIFRYLPACSQEFSNLDKDSDLPRSILHLKSLHLVGLDCDFTTGMSTKLATMLDTDKLTSLCLESCFDLEQSFRRVSPLTNTDVPPPLPQLRSFRLRQEGCDAVFQDSLKAFLLALKGLVHLAVLLEGFGPFLPPDCIIGNHGLTLRTLVWDQRRGPRQKLEESTSTATQVQIARSLDKIVEECPNLEELGLAVNALIYGNNAYGPRRISQLKQLKTLNLRVLPIQKADAETSSFPRIHEMIATDIANALLKNGLRLETLGLGSITWTDIWQGRSRFSKSSGIDTYLCPRIFHIDYPVNLRGESQPLITQIAQGTATEAKEYSSNLRIFEPYWLG</sequence>
<organism evidence="2 3">
    <name type="scientific">Imshaugia aleurites</name>
    <dbReference type="NCBI Taxonomy" id="172621"/>
    <lineage>
        <taxon>Eukaryota</taxon>
        <taxon>Fungi</taxon>
        <taxon>Dikarya</taxon>
        <taxon>Ascomycota</taxon>
        <taxon>Pezizomycotina</taxon>
        <taxon>Lecanoromycetes</taxon>
        <taxon>OSLEUM clade</taxon>
        <taxon>Lecanoromycetidae</taxon>
        <taxon>Lecanorales</taxon>
        <taxon>Lecanorineae</taxon>
        <taxon>Parmeliaceae</taxon>
        <taxon>Imshaugia</taxon>
    </lineage>
</organism>
<dbReference type="InterPro" id="IPR032675">
    <property type="entry name" value="LRR_dom_sf"/>
</dbReference>
<proteinExistence type="predicted"/>
<evidence type="ECO:0000313" key="2">
    <source>
        <dbReference type="EMBL" id="CAF9918749.1"/>
    </source>
</evidence>